<accession>A0A438BUQ6</accession>
<comment type="caution">
    <text evidence="2">The sequence shown here is derived from an EMBL/GenBank/DDBJ whole genome shotgun (WGS) entry which is preliminary data.</text>
</comment>
<dbReference type="EMBL" id="QGNW01002612">
    <property type="protein sequence ID" value="RVW14731.1"/>
    <property type="molecule type" value="Genomic_DNA"/>
</dbReference>
<name>A0A438BUQ6_VITVI</name>
<reference evidence="2 3" key="1">
    <citation type="journal article" date="2018" name="PLoS Genet.">
        <title>Population sequencing reveals clonal diversity and ancestral inbreeding in the grapevine cultivar Chardonnay.</title>
        <authorList>
            <person name="Roach M.J."/>
            <person name="Johnson D.L."/>
            <person name="Bohlmann J."/>
            <person name="van Vuuren H.J."/>
            <person name="Jones S.J."/>
            <person name="Pretorius I.S."/>
            <person name="Schmidt S.A."/>
            <person name="Borneman A.R."/>
        </authorList>
    </citation>
    <scope>NUCLEOTIDE SEQUENCE [LARGE SCALE GENOMIC DNA]</scope>
    <source>
        <strain evidence="3">cv. Chardonnay</strain>
        <tissue evidence="2">Leaf</tissue>
    </source>
</reference>
<feature type="compositionally biased region" description="Basic and acidic residues" evidence="1">
    <location>
        <begin position="1"/>
        <end position="15"/>
    </location>
</feature>
<evidence type="ECO:0000256" key="1">
    <source>
        <dbReference type="SAM" id="MobiDB-lite"/>
    </source>
</evidence>
<protein>
    <recommendedName>
        <fullName evidence="4">Retrotransposon gag domain-containing protein</fullName>
    </recommendedName>
</protein>
<proteinExistence type="predicted"/>
<gene>
    <name evidence="2" type="ORF">CK203_092645</name>
</gene>
<sequence length="290" mass="33224">MEATPEDQHSHHGHQDNPNAFKSMRDHMHPPRMSAPSCIVPPTEQLVIRPHIVPLLPTFHGMESENPYAHIKEFEDERYMEAINACPHHGFDKWLLVSYFYDGMSSSMKQLLETMCGGDFMSKNQEEAIDFLNYVAEVSRGWDELNKGEVGKTKSQPNAFNAKARMYTLNEDIDIKAKSCSYDKKIGELELKKIREVQAVVETPVQIMPLLFVNLMSTWWRSVLQFQLLEKCLEIKRMLLDNSSPTTMLHMEIPTIQIGGTIQISPGSQEHFSTHNQAKHLSKLQISSKQ</sequence>
<evidence type="ECO:0000313" key="3">
    <source>
        <dbReference type="Proteomes" id="UP000288805"/>
    </source>
</evidence>
<evidence type="ECO:0008006" key="4">
    <source>
        <dbReference type="Google" id="ProtNLM"/>
    </source>
</evidence>
<dbReference type="Proteomes" id="UP000288805">
    <property type="component" value="Unassembled WGS sequence"/>
</dbReference>
<organism evidence="2 3">
    <name type="scientific">Vitis vinifera</name>
    <name type="common">Grape</name>
    <dbReference type="NCBI Taxonomy" id="29760"/>
    <lineage>
        <taxon>Eukaryota</taxon>
        <taxon>Viridiplantae</taxon>
        <taxon>Streptophyta</taxon>
        <taxon>Embryophyta</taxon>
        <taxon>Tracheophyta</taxon>
        <taxon>Spermatophyta</taxon>
        <taxon>Magnoliopsida</taxon>
        <taxon>eudicotyledons</taxon>
        <taxon>Gunneridae</taxon>
        <taxon>Pentapetalae</taxon>
        <taxon>rosids</taxon>
        <taxon>Vitales</taxon>
        <taxon>Vitaceae</taxon>
        <taxon>Viteae</taxon>
        <taxon>Vitis</taxon>
    </lineage>
</organism>
<feature type="region of interest" description="Disordered" evidence="1">
    <location>
        <begin position="1"/>
        <end position="28"/>
    </location>
</feature>
<dbReference type="AlphaFoldDB" id="A0A438BUQ6"/>
<evidence type="ECO:0000313" key="2">
    <source>
        <dbReference type="EMBL" id="RVW14731.1"/>
    </source>
</evidence>